<dbReference type="WBParaSite" id="ES5_v2.g7448.t1">
    <property type="protein sequence ID" value="ES5_v2.g7448.t1"/>
    <property type="gene ID" value="ES5_v2.g7448"/>
</dbReference>
<reference evidence="2" key="1">
    <citation type="submission" date="2022-11" db="UniProtKB">
        <authorList>
            <consortium name="WormBaseParasite"/>
        </authorList>
    </citation>
    <scope>IDENTIFICATION</scope>
</reference>
<evidence type="ECO:0000313" key="1">
    <source>
        <dbReference type="Proteomes" id="UP000887579"/>
    </source>
</evidence>
<accession>A0AC34GRS0</accession>
<evidence type="ECO:0000313" key="2">
    <source>
        <dbReference type="WBParaSite" id="ES5_v2.g7448.t1"/>
    </source>
</evidence>
<proteinExistence type="predicted"/>
<dbReference type="Proteomes" id="UP000887579">
    <property type="component" value="Unplaced"/>
</dbReference>
<name>A0AC34GRS0_9BILA</name>
<organism evidence="1 2">
    <name type="scientific">Panagrolaimus sp. ES5</name>
    <dbReference type="NCBI Taxonomy" id="591445"/>
    <lineage>
        <taxon>Eukaryota</taxon>
        <taxon>Metazoa</taxon>
        <taxon>Ecdysozoa</taxon>
        <taxon>Nematoda</taxon>
        <taxon>Chromadorea</taxon>
        <taxon>Rhabditida</taxon>
        <taxon>Tylenchina</taxon>
        <taxon>Panagrolaimomorpha</taxon>
        <taxon>Panagrolaimoidea</taxon>
        <taxon>Panagrolaimidae</taxon>
        <taxon>Panagrolaimus</taxon>
    </lineage>
</organism>
<sequence>MKNISRIFVIFVLFITVFNLAFCENSEMHVRVKRNGLCRTACCLNPMINCGSCQLSQGYRGSTSCGDNYVCVCR</sequence>
<protein>
    <submittedName>
        <fullName evidence="2">Uncharacterized protein</fullName>
    </submittedName>
</protein>